<dbReference type="EC" id="3.5.1.-" evidence="1"/>
<evidence type="ECO:0000313" key="1">
    <source>
        <dbReference type="EMBL" id="SON55648.1"/>
    </source>
</evidence>
<dbReference type="AlphaFoldDB" id="A0A2C9D677"/>
<gene>
    <name evidence="1" type="primary">amdA_1</name>
    <name evidence="1" type="ORF">HDIA_2107</name>
</gene>
<accession>A0A2C9D677</accession>
<dbReference type="Gene3D" id="2.60.120.580">
    <property type="entry name" value="Acetamidase/Formamidase-like domains"/>
    <property type="match status" value="1"/>
</dbReference>
<dbReference type="OrthoDB" id="9785236at2"/>
<dbReference type="PANTHER" id="PTHR31891">
    <property type="entry name" value="FORMAMIDASE C869.04-RELATED"/>
    <property type="match status" value="1"/>
</dbReference>
<reference evidence="2" key="1">
    <citation type="submission" date="2017-09" db="EMBL/GenBank/DDBJ databases">
        <title>Genome sequence of Nannocystis excedens DSM 71.</title>
        <authorList>
            <person name="Blom J."/>
        </authorList>
    </citation>
    <scope>NUCLEOTIDE SEQUENCE [LARGE SCALE GENOMIC DNA]</scope>
    <source>
        <strain evidence="2">type strain: E19</strain>
    </source>
</reference>
<keyword evidence="2" id="KW-1185">Reference proteome</keyword>
<dbReference type="Proteomes" id="UP000223606">
    <property type="component" value="Chromosome 1"/>
</dbReference>
<dbReference type="KEGG" id="hdi:HDIA_2107"/>
<evidence type="ECO:0000313" key="2">
    <source>
        <dbReference type="Proteomes" id="UP000223606"/>
    </source>
</evidence>
<dbReference type="SUPFAM" id="SSF141130">
    <property type="entry name" value="Acetamidase/Formamidase-like"/>
    <property type="match status" value="1"/>
</dbReference>
<sequence>MSWFDKSIMARKGVAKGAALSRHEITEEVQGKYHYVYGAYVEPVLTVDPGAVVSSETHDAFEGAITSETDKPTEKLNFPYLNPQNGPIYVNGAEKGDCLAVYIESIVPRGPQPRGTTVIMPEFGGLVPTADTALLTAPLPETVRKVEVDVETGVKWNDRISLPYEPFIGTIGTAPEIEAISSLVPDYYGGNMDLPDVAPGAVVYLPVNTKGAYLYLGDCHAAQGDGELCGVAIEHPTVTTVRIDLIKGWTIAAPRLENDRFFMTIGSSRPMEDAARGAYRELIRWMAADFGFDEIDAYMLLTQCGRVRLGNMVDPKYTIGASVLKSIVGEPR</sequence>
<dbReference type="PANTHER" id="PTHR31891:SF1">
    <property type="entry name" value="FORMAMIDASE C869.04-RELATED"/>
    <property type="match status" value="1"/>
</dbReference>
<dbReference type="Pfam" id="PF03069">
    <property type="entry name" value="FmdA_AmdA"/>
    <property type="match status" value="2"/>
</dbReference>
<dbReference type="Gene3D" id="3.10.28.20">
    <property type="entry name" value="Acetamidase/Formamidase-like domains"/>
    <property type="match status" value="1"/>
</dbReference>
<protein>
    <submittedName>
        <fullName evidence="1">Acetamidase</fullName>
        <ecNumber evidence="1">3.5.1.-</ecNumber>
    </submittedName>
</protein>
<dbReference type="RefSeq" id="WP_099556127.1">
    <property type="nucleotide sequence ID" value="NZ_LT960614.1"/>
</dbReference>
<name>A0A2C9D677_9HYPH</name>
<organism evidence="1 2">
    <name type="scientific">Hartmannibacter diazotrophicus</name>
    <dbReference type="NCBI Taxonomy" id="1482074"/>
    <lineage>
        <taxon>Bacteria</taxon>
        <taxon>Pseudomonadati</taxon>
        <taxon>Pseudomonadota</taxon>
        <taxon>Alphaproteobacteria</taxon>
        <taxon>Hyphomicrobiales</taxon>
        <taxon>Pleomorphomonadaceae</taxon>
        <taxon>Hartmannibacter</taxon>
    </lineage>
</organism>
<dbReference type="GO" id="GO:0016811">
    <property type="term" value="F:hydrolase activity, acting on carbon-nitrogen (but not peptide) bonds, in linear amides"/>
    <property type="evidence" value="ECO:0007669"/>
    <property type="project" value="InterPro"/>
</dbReference>
<dbReference type="EMBL" id="LT960614">
    <property type="protein sequence ID" value="SON55648.1"/>
    <property type="molecule type" value="Genomic_DNA"/>
</dbReference>
<keyword evidence="1" id="KW-0378">Hydrolase</keyword>
<dbReference type="InterPro" id="IPR004304">
    <property type="entry name" value="FmdA_AmdA"/>
</dbReference>
<proteinExistence type="predicted"/>